<dbReference type="Pfam" id="PF00578">
    <property type="entry name" value="AhpC-TSA"/>
    <property type="match status" value="1"/>
</dbReference>
<feature type="domain" description="Thioredoxin" evidence="3">
    <location>
        <begin position="157"/>
        <end position="288"/>
    </location>
</feature>
<protein>
    <submittedName>
        <fullName evidence="4">TlpA family protein disulfide reductase</fullName>
    </submittedName>
</protein>
<dbReference type="InterPro" id="IPR050553">
    <property type="entry name" value="Thioredoxin_ResA/DsbE_sf"/>
</dbReference>
<dbReference type="EMBL" id="VCEJ01000002">
    <property type="protein sequence ID" value="TLV03397.1"/>
    <property type="molecule type" value="Genomic_DNA"/>
</dbReference>
<dbReference type="InterPro" id="IPR000866">
    <property type="entry name" value="AhpC/TSA"/>
</dbReference>
<dbReference type="InterPro" id="IPR017937">
    <property type="entry name" value="Thioredoxin_CS"/>
</dbReference>
<dbReference type="AlphaFoldDB" id="A0A5R9L4W1"/>
<evidence type="ECO:0000256" key="1">
    <source>
        <dbReference type="ARBA" id="ARBA00023284"/>
    </source>
</evidence>
<keyword evidence="2" id="KW-0472">Membrane</keyword>
<organism evidence="4 5">
    <name type="scientific">Dyadobacter luticola</name>
    <dbReference type="NCBI Taxonomy" id="1979387"/>
    <lineage>
        <taxon>Bacteria</taxon>
        <taxon>Pseudomonadati</taxon>
        <taxon>Bacteroidota</taxon>
        <taxon>Cytophagia</taxon>
        <taxon>Cytophagales</taxon>
        <taxon>Spirosomataceae</taxon>
        <taxon>Dyadobacter</taxon>
    </lineage>
</organism>
<dbReference type="PANTHER" id="PTHR42852:SF13">
    <property type="entry name" value="PROTEIN DIPZ"/>
    <property type="match status" value="1"/>
</dbReference>
<dbReference type="CDD" id="cd02966">
    <property type="entry name" value="TlpA_like_family"/>
    <property type="match status" value="1"/>
</dbReference>
<dbReference type="PROSITE" id="PS51352">
    <property type="entry name" value="THIOREDOXIN_2"/>
    <property type="match status" value="1"/>
</dbReference>
<keyword evidence="1" id="KW-0676">Redox-active center</keyword>
<comment type="caution">
    <text evidence="4">The sequence shown here is derived from an EMBL/GenBank/DDBJ whole genome shotgun (WGS) entry which is preliminary data.</text>
</comment>
<accession>A0A5R9L4W1</accession>
<dbReference type="GO" id="GO:0016491">
    <property type="term" value="F:oxidoreductase activity"/>
    <property type="evidence" value="ECO:0007669"/>
    <property type="project" value="InterPro"/>
</dbReference>
<dbReference type="Proteomes" id="UP000306402">
    <property type="component" value="Unassembled WGS sequence"/>
</dbReference>
<evidence type="ECO:0000313" key="5">
    <source>
        <dbReference type="Proteomes" id="UP000306402"/>
    </source>
</evidence>
<keyword evidence="5" id="KW-1185">Reference proteome</keyword>
<keyword evidence="2" id="KW-1133">Transmembrane helix</keyword>
<dbReference type="Gene3D" id="3.40.30.10">
    <property type="entry name" value="Glutaredoxin"/>
    <property type="match status" value="1"/>
</dbReference>
<evidence type="ECO:0000256" key="2">
    <source>
        <dbReference type="SAM" id="Phobius"/>
    </source>
</evidence>
<name>A0A5R9L4W1_9BACT</name>
<feature type="transmembrane region" description="Helical" evidence="2">
    <location>
        <begin position="15"/>
        <end position="32"/>
    </location>
</feature>
<dbReference type="PANTHER" id="PTHR42852">
    <property type="entry name" value="THIOL:DISULFIDE INTERCHANGE PROTEIN DSBE"/>
    <property type="match status" value="1"/>
</dbReference>
<dbReference type="OrthoDB" id="9815205at2"/>
<dbReference type="GO" id="GO:0016209">
    <property type="term" value="F:antioxidant activity"/>
    <property type="evidence" value="ECO:0007669"/>
    <property type="project" value="InterPro"/>
</dbReference>
<dbReference type="InterPro" id="IPR036249">
    <property type="entry name" value="Thioredoxin-like_sf"/>
</dbReference>
<dbReference type="SUPFAM" id="SSF52833">
    <property type="entry name" value="Thioredoxin-like"/>
    <property type="match status" value="1"/>
</dbReference>
<evidence type="ECO:0000259" key="3">
    <source>
        <dbReference type="PROSITE" id="PS51352"/>
    </source>
</evidence>
<reference evidence="4 5" key="1">
    <citation type="submission" date="2019-05" db="EMBL/GenBank/DDBJ databases">
        <authorList>
            <person name="Qu J.-H."/>
        </authorList>
    </citation>
    <scope>NUCLEOTIDE SEQUENCE [LARGE SCALE GENOMIC DNA]</scope>
    <source>
        <strain evidence="4 5">T17</strain>
    </source>
</reference>
<evidence type="ECO:0000313" key="4">
    <source>
        <dbReference type="EMBL" id="TLV03397.1"/>
    </source>
</evidence>
<sequence length="294" mass="33898">MSDKFSDVISRERPIYNFVIYWPLFVLNLTAMRKFFNQLSLMLVASVIFAACSNDKVELGKPVVGSGEAYANFANYWQYYSNHLKFYKNFEAFDTDARQMPADSFMAKYSTGKYAVYKYIARDTVVQYKLEKLKPDVEENIINQLRAQAFTDYRSYQKKGKPLVGFNYVDLDGKSYTPENTRGKFVIMKFWFVGCVPCVQEMPELNEIVAKNKNRNDILFLSIALDPEPNLRKFLAKTKFDYKTVGNKKDYVADTLLINQFPTHLVIGKDGNVMGVCSWVRELKDMLGGTGVRI</sequence>
<gene>
    <name evidence="4" type="ORF">FEN17_07265</name>
</gene>
<dbReference type="PROSITE" id="PS00194">
    <property type="entry name" value="THIOREDOXIN_1"/>
    <property type="match status" value="1"/>
</dbReference>
<proteinExistence type="predicted"/>
<keyword evidence="2" id="KW-0812">Transmembrane</keyword>
<dbReference type="InterPro" id="IPR013766">
    <property type="entry name" value="Thioredoxin_domain"/>
</dbReference>